<gene>
    <name evidence="1" type="ORF">UFOVP1640_94</name>
</gene>
<feature type="non-terminal residue" evidence="1">
    <location>
        <position position="1"/>
    </location>
</feature>
<reference evidence="1" key="1">
    <citation type="submission" date="2020-05" db="EMBL/GenBank/DDBJ databases">
        <authorList>
            <person name="Chiriac C."/>
            <person name="Salcher M."/>
            <person name="Ghai R."/>
            <person name="Kavagutti S V."/>
        </authorList>
    </citation>
    <scope>NUCLEOTIDE SEQUENCE</scope>
</reference>
<protein>
    <submittedName>
        <fullName evidence="1">Uncharacterized protein</fullName>
    </submittedName>
</protein>
<name>A0A6J5T1N7_9CAUD</name>
<organism evidence="1">
    <name type="scientific">uncultured Caudovirales phage</name>
    <dbReference type="NCBI Taxonomy" id="2100421"/>
    <lineage>
        <taxon>Viruses</taxon>
        <taxon>Duplodnaviria</taxon>
        <taxon>Heunggongvirae</taxon>
        <taxon>Uroviricota</taxon>
        <taxon>Caudoviricetes</taxon>
        <taxon>Peduoviridae</taxon>
        <taxon>Maltschvirus</taxon>
        <taxon>Maltschvirus maltsch</taxon>
    </lineage>
</organism>
<proteinExistence type="predicted"/>
<accession>A0A6J5T1N7</accession>
<evidence type="ECO:0000313" key="1">
    <source>
        <dbReference type="EMBL" id="CAB4221693.1"/>
    </source>
</evidence>
<sequence>TTFGVGSGPYPAVINQGYAQQVPTGGSTTTFQLTSTSTPIFDYSSVYPAGTKVIFDQSANPTIYTTVGTPTFASPVTTVTFTPAYTGTPTNVWIANDTFDYDDRHLWQFDLQYSPSGEELKVLAHPGLNLANIDNGVPTQVLYGNVTEDAPGIWNFYGLADTTGQNPTYLPISVSGGVCVLYPYIFVYGDNGYIANNHVEAVYGSQTLTDWNGATANQVNMSSSKIVKGVPVRGGTNSPSGLFWATDSLIRVSFTGAAPLYWRYDIISSQISIMSSSAVVEMDGVYYWLGVDRFYQYNGVVSVLANDKNINWLLDNMNFEQRQKVWATKVPRYNEIWFFYPRGSATEVTDAIVYNVKDKLWYDAGEAAGAKRSCGWTTEIFPTPIWAGWEYNVSYSQPFTTIEHPGSEPAPTSSQVYIDGDVTNTFAPGNYLTLSQSPTATVYKVLDSIHIFNILVPSPGVTRITLTEPLVPYPAIGSTVYGISGGYPLWQQEFGLNEVSYIAETAVTSSFTTCDISWVGGTPAQDAMEGANRRMHMRRIEPDFVQSGEMNLTLLGRKFARGTTEDSGPYAFGAETGKIDLRVEHREMRLKFESNTISGNYEMGRLLITAEYGDERP</sequence>
<dbReference type="EMBL" id="LR797504">
    <property type="protein sequence ID" value="CAB4221693.1"/>
    <property type="molecule type" value="Genomic_DNA"/>
</dbReference>